<dbReference type="AlphaFoldDB" id="A0A6P4Z6M1"/>
<feature type="chain" id="PRO_5028311085" evidence="2">
    <location>
        <begin position="25"/>
        <end position="144"/>
    </location>
</feature>
<keyword evidence="3" id="KW-1185">Reference proteome</keyword>
<protein>
    <submittedName>
        <fullName evidence="4">Uncharacterized protein LOC109470674 isoform X3</fullName>
    </submittedName>
</protein>
<keyword evidence="1" id="KW-0472">Membrane</keyword>
<keyword evidence="1" id="KW-0812">Transmembrane</keyword>
<name>A0A6P4Z6M1_BRABE</name>
<keyword evidence="2" id="KW-0732">Signal</keyword>
<dbReference type="Proteomes" id="UP000515135">
    <property type="component" value="Unplaced"/>
</dbReference>
<dbReference type="GeneID" id="109470674"/>
<sequence>MELQIVFGVLMASIVATLTVPSTAEEGATEEDDVISIVAGAILGCVALLIAILVCVLLYRRRKMIGSPETEADPRYDNVISYSRVLEESTLDQPEQDNLVWNDFYESADQRGGGAEYACVDIQNIAEDNEKTEVENDLYQSHGI</sequence>
<evidence type="ECO:0000256" key="1">
    <source>
        <dbReference type="SAM" id="Phobius"/>
    </source>
</evidence>
<dbReference type="RefSeq" id="XP_019625261.1">
    <property type="nucleotide sequence ID" value="XM_019769702.1"/>
</dbReference>
<dbReference type="OrthoDB" id="6155811at2759"/>
<feature type="signal peptide" evidence="2">
    <location>
        <begin position="1"/>
        <end position="24"/>
    </location>
</feature>
<organism evidence="3 4">
    <name type="scientific">Branchiostoma belcheri</name>
    <name type="common">Amphioxus</name>
    <dbReference type="NCBI Taxonomy" id="7741"/>
    <lineage>
        <taxon>Eukaryota</taxon>
        <taxon>Metazoa</taxon>
        <taxon>Chordata</taxon>
        <taxon>Cephalochordata</taxon>
        <taxon>Leptocardii</taxon>
        <taxon>Amphioxiformes</taxon>
        <taxon>Branchiostomatidae</taxon>
        <taxon>Branchiostoma</taxon>
    </lineage>
</organism>
<dbReference type="CDD" id="cd12087">
    <property type="entry name" value="TM_EGFR-like"/>
    <property type="match status" value="1"/>
</dbReference>
<evidence type="ECO:0000313" key="4">
    <source>
        <dbReference type="RefSeq" id="XP_019625261.1"/>
    </source>
</evidence>
<reference evidence="4" key="1">
    <citation type="submission" date="2025-08" db="UniProtKB">
        <authorList>
            <consortium name="RefSeq"/>
        </authorList>
    </citation>
    <scope>IDENTIFICATION</scope>
    <source>
        <tissue evidence="4">Gonad</tissue>
    </source>
</reference>
<evidence type="ECO:0000256" key="2">
    <source>
        <dbReference type="SAM" id="SignalP"/>
    </source>
</evidence>
<feature type="transmembrane region" description="Helical" evidence="1">
    <location>
        <begin position="34"/>
        <end position="59"/>
    </location>
</feature>
<gene>
    <name evidence="4" type="primary">LOC109470674</name>
</gene>
<evidence type="ECO:0000313" key="3">
    <source>
        <dbReference type="Proteomes" id="UP000515135"/>
    </source>
</evidence>
<proteinExistence type="predicted"/>
<keyword evidence="1" id="KW-1133">Transmembrane helix</keyword>
<accession>A0A6P4Z6M1</accession>